<sequence length="395" mass="46785">MIIPLSISRVSFEIIPAEESLYQYPIVDEKNALGILSWYIKPLYRYCHSQLFCMRRARHTEDQLIPGRWLLGAILLNPDLITGWNIRREWMRCSNLNLKAELNLTHSIILSRERCNEAFSYQRWLLTLREPMNRDMLSTTTRPISIELEIYATVSRSFKMNFVAWDLKKCYVSILEMMPCIDFHDLLLQQWEESILWCQNNVSDYGGFSYRQFLLSKISRYVARTEPCSHLLFQERAVFIEDFGVIIPDVFSKFCTFGGTNIHPTNKVSRLLSSARKYQQSLISLSYWSEDCMRTDILLKLFPHTESLWYHQRFLAGYLKQWNFFDPGQLCNEAHESLSWGRVPESYVADLSIILRKMFEIVLRKRQRSLVLELERCGTYCEDIMEKFPIFFNSP</sequence>
<reference evidence="1" key="1">
    <citation type="submission" date="2023-04" db="EMBL/GenBank/DDBJ databases">
        <title>A chromosome-level genome assembly of the parasitoid wasp Eretmocerus hayati.</title>
        <authorList>
            <person name="Zhong Y."/>
            <person name="Liu S."/>
            <person name="Liu Y."/>
        </authorList>
    </citation>
    <scope>NUCLEOTIDE SEQUENCE</scope>
    <source>
        <strain evidence="1">ZJU_SS_LIU_2023</strain>
    </source>
</reference>
<organism evidence="1 2">
    <name type="scientific">Eretmocerus hayati</name>
    <dbReference type="NCBI Taxonomy" id="131215"/>
    <lineage>
        <taxon>Eukaryota</taxon>
        <taxon>Metazoa</taxon>
        <taxon>Ecdysozoa</taxon>
        <taxon>Arthropoda</taxon>
        <taxon>Hexapoda</taxon>
        <taxon>Insecta</taxon>
        <taxon>Pterygota</taxon>
        <taxon>Neoptera</taxon>
        <taxon>Endopterygota</taxon>
        <taxon>Hymenoptera</taxon>
        <taxon>Apocrita</taxon>
        <taxon>Proctotrupomorpha</taxon>
        <taxon>Chalcidoidea</taxon>
        <taxon>Aphelinidae</taxon>
        <taxon>Aphelininae</taxon>
        <taxon>Eretmocerus</taxon>
    </lineage>
</organism>
<protein>
    <submittedName>
        <fullName evidence="1">Uncharacterized protein</fullName>
    </submittedName>
</protein>
<accession>A0ACC2N6H3</accession>
<proteinExistence type="predicted"/>
<evidence type="ECO:0000313" key="1">
    <source>
        <dbReference type="EMBL" id="KAJ8666318.1"/>
    </source>
</evidence>
<gene>
    <name evidence="1" type="ORF">QAD02_007980</name>
</gene>
<keyword evidence="2" id="KW-1185">Reference proteome</keyword>
<name>A0ACC2N6H3_9HYME</name>
<dbReference type="Proteomes" id="UP001239111">
    <property type="component" value="Chromosome 4"/>
</dbReference>
<dbReference type="EMBL" id="CM056744">
    <property type="protein sequence ID" value="KAJ8666318.1"/>
    <property type="molecule type" value="Genomic_DNA"/>
</dbReference>
<evidence type="ECO:0000313" key="2">
    <source>
        <dbReference type="Proteomes" id="UP001239111"/>
    </source>
</evidence>
<comment type="caution">
    <text evidence="1">The sequence shown here is derived from an EMBL/GenBank/DDBJ whole genome shotgun (WGS) entry which is preliminary data.</text>
</comment>